<dbReference type="EMBL" id="KU176944">
    <property type="protein sequence ID" value="ALT06310.1"/>
    <property type="molecule type" value="Genomic_DNA"/>
</dbReference>
<gene>
    <name evidence="2" type="ORF">pKPC2_CF65_00007</name>
</gene>
<dbReference type="AlphaFoldDB" id="A0A0U3BMW3"/>
<protein>
    <recommendedName>
        <fullName evidence="3">Conjugal transfer protein</fullName>
    </recommendedName>
</protein>
<dbReference type="Pfam" id="PF07424">
    <property type="entry name" value="TrbM"/>
    <property type="match status" value="1"/>
</dbReference>
<name>A0A0U3BMW3_CITFR</name>
<accession>A0A0U3BMW3</accession>
<evidence type="ECO:0000313" key="2">
    <source>
        <dbReference type="EMBL" id="ALT06310.1"/>
    </source>
</evidence>
<proteinExistence type="predicted"/>
<dbReference type="RefSeq" id="WP_108193612.1">
    <property type="nucleotide sequence ID" value="NZ_KU176944.1"/>
</dbReference>
<evidence type="ECO:0008006" key="3">
    <source>
        <dbReference type="Google" id="ProtNLM"/>
    </source>
</evidence>
<evidence type="ECO:0000256" key="1">
    <source>
        <dbReference type="SAM" id="SignalP"/>
    </source>
</evidence>
<reference evidence="2" key="1">
    <citation type="submission" date="2015-11" db="EMBL/GenBank/DDBJ databases">
        <authorList>
            <person name="Zong Z."/>
            <person name="Wu W."/>
            <person name="Feng Y."/>
        </authorList>
    </citation>
    <scope>NUCLEOTIDE SEQUENCE</scope>
    <source>
        <strain evidence="2">WCHCF65</strain>
        <plasmid evidence="2">pKPC2_CF65</plasmid>
    </source>
</reference>
<sequence>MKYAFLCAALAAALFSPLSHAADEYDDYADEQEQALEDMQIQPKDPCTVFMCMSEKLYGEHSKACEPVISYFFSIKKIGRHGFDPWKTLKKRQDKLNSCPAADPAHVSKILGKFGRLRG</sequence>
<geneLocation type="plasmid" evidence="2">
    <name>pKPC2_CF65</name>
</geneLocation>
<organism evidence="2">
    <name type="scientific">Citrobacter freundii</name>
    <dbReference type="NCBI Taxonomy" id="546"/>
    <lineage>
        <taxon>Bacteria</taxon>
        <taxon>Pseudomonadati</taxon>
        <taxon>Pseudomonadota</taxon>
        <taxon>Gammaproteobacteria</taxon>
        <taxon>Enterobacterales</taxon>
        <taxon>Enterobacteriaceae</taxon>
        <taxon>Citrobacter</taxon>
        <taxon>Citrobacter freundii complex</taxon>
    </lineage>
</organism>
<feature type="signal peptide" evidence="1">
    <location>
        <begin position="1"/>
        <end position="21"/>
    </location>
</feature>
<keyword evidence="1" id="KW-0732">Signal</keyword>
<dbReference type="GeneID" id="93757152"/>
<dbReference type="InterPro" id="IPR009989">
    <property type="entry name" value="TrbM"/>
</dbReference>
<feature type="chain" id="PRO_5006836626" description="Conjugal transfer protein" evidence="1">
    <location>
        <begin position="22"/>
        <end position="119"/>
    </location>
</feature>
<keyword evidence="2" id="KW-0614">Plasmid</keyword>